<proteinExistence type="predicted"/>
<keyword evidence="2" id="KW-1185">Reference proteome</keyword>
<accession>A0ABY5DSU4</accession>
<reference evidence="1 2" key="1">
    <citation type="submission" date="2022-06" db="EMBL/GenBank/DDBJ databases">
        <title>Paraconexibacter antarcticus.</title>
        <authorList>
            <person name="Kim C.S."/>
        </authorList>
    </citation>
    <scope>NUCLEOTIDE SEQUENCE [LARGE SCALE GENOMIC DNA]</scope>
    <source>
        <strain evidence="1 2">02-257</strain>
    </source>
</reference>
<dbReference type="Proteomes" id="UP001056035">
    <property type="component" value="Chromosome"/>
</dbReference>
<dbReference type="EMBL" id="CP098502">
    <property type="protein sequence ID" value="UTI64751.1"/>
    <property type="molecule type" value="Genomic_DNA"/>
</dbReference>
<dbReference type="RefSeq" id="WP_254571449.1">
    <property type="nucleotide sequence ID" value="NZ_CP098502.1"/>
</dbReference>
<name>A0ABY5DSU4_9ACTN</name>
<protein>
    <recommendedName>
        <fullName evidence="3">STAS domain-containing protein</fullName>
    </recommendedName>
</protein>
<evidence type="ECO:0000313" key="2">
    <source>
        <dbReference type="Proteomes" id="UP001056035"/>
    </source>
</evidence>
<gene>
    <name evidence="1" type="ORF">NBH00_00735</name>
</gene>
<organism evidence="1 2">
    <name type="scientific">Paraconexibacter antarcticus</name>
    <dbReference type="NCBI Taxonomy" id="2949664"/>
    <lineage>
        <taxon>Bacteria</taxon>
        <taxon>Bacillati</taxon>
        <taxon>Actinomycetota</taxon>
        <taxon>Thermoleophilia</taxon>
        <taxon>Solirubrobacterales</taxon>
        <taxon>Paraconexibacteraceae</taxon>
        <taxon>Paraconexibacter</taxon>
    </lineage>
</organism>
<sequence>MVLLPNHIELYPDRDGLPSVAITIDITPSQVEATLHGLRTVREARYARVQITTDDVIALRDLTALVDVLADISGHMGVARVQMTVARLGVLRSGLTEFAAGEHLEREGDALHRPEILDVLDAVDGIHERALRAALDGALIPDA</sequence>
<evidence type="ECO:0000313" key="1">
    <source>
        <dbReference type="EMBL" id="UTI64751.1"/>
    </source>
</evidence>
<evidence type="ECO:0008006" key="3">
    <source>
        <dbReference type="Google" id="ProtNLM"/>
    </source>
</evidence>